<keyword evidence="2" id="KW-1185">Reference proteome</keyword>
<gene>
    <name evidence="1" type="ORF">DC3_51710</name>
</gene>
<comment type="caution">
    <text evidence="1">The sequence shown here is derived from an EMBL/GenBank/DDBJ whole genome shotgun (WGS) entry which is preliminary data.</text>
</comment>
<dbReference type="Proteomes" id="UP000321306">
    <property type="component" value="Unassembled WGS sequence"/>
</dbReference>
<protein>
    <submittedName>
        <fullName evidence="1">Uncharacterized protein</fullName>
    </submittedName>
</protein>
<sequence>MGASLGRKYGRRVVLVVLEQPAAGCFHFLGRTSFQREPIPVLEEKRPSHRLIYEHSFIYHGVMTAQSKNTLSYDVDCASGVNKIENATSRLSGTHIK</sequence>
<dbReference type="AlphaFoldDB" id="A0A511NAG8"/>
<proteinExistence type="predicted"/>
<evidence type="ECO:0000313" key="1">
    <source>
        <dbReference type="EMBL" id="GEM49536.1"/>
    </source>
</evidence>
<dbReference type="EMBL" id="BJXB01000037">
    <property type="protein sequence ID" value="GEM49536.1"/>
    <property type="molecule type" value="Genomic_DNA"/>
</dbReference>
<name>A0A511NAG8_DEIC1</name>
<accession>A0A511NAG8</accession>
<reference evidence="1 2" key="1">
    <citation type="submission" date="2019-07" db="EMBL/GenBank/DDBJ databases">
        <title>Whole genome shotgun sequence of Deinococcus cellulosilyticus NBRC 106333.</title>
        <authorList>
            <person name="Hosoyama A."/>
            <person name="Uohara A."/>
            <person name="Ohji S."/>
            <person name="Ichikawa N."/>
        </authorList>
    </citation>
    <scope>NUCLEOTIDE SEQUENCE [LARGE SCALE GENOMIC DNA]</scope>
    <source>
        <strain evidence="1 2">NBRC 106333</strain>
    </source>
</reference>
<organism evidence="1 2">
    <name type="scientific">Deinococcus cellulosilyticus (strain DSM 18568 / NBRC 106333 / KACC 11606 / 5516J-15)</name>
    <dbReference type="NCBI Taxonomy" id="1223518"/>
    <lineage>
        <taxon>Bacteria</taxon>
        <taxon>Thermotogati</taxon>
        <taxon>Deinococcota</taxon>
        <taxon>Deinococci</taxon>
        <taxon>Deinococcales</taxon>
        <taxon>Deinococcaceae</taxon>
        <taxon>Deinococcus</taxon>
    </lineage>
</organism>
<evidence type="ECO:0000313" key="2">
    <source>
        <dbReference type="Proteomes" id="UP000321306"/>
    </source>
</evidence>